<protein>
    <submittedName>
        <fullName evidence="3">Twitching motility protein PilT</fullName>
    </submittedName>
</protein>
<dbReference type="PANTHER" id="PTHR30486">
    <property type="entry name" value="TWITCHING MOTILITY PROTEIN PILT"/>
    <property type="match status" value="1"/>
</dbReference>
<dbReference type="NCBIfam" id="TIGR01420">
    <property type="entry name" value="pilT_fam"/>
    <property type="match status" value="1"/>
</dbReference>
<evidence type="ECO:0000313" key="4">
    <source>
        <dbReference type="Proteomes" id="UP000244338"/>
    </source>
</evidence>
<dbReference type="SUPFAM" id="SSF52540">
    <property type="entry name" value="P-loop containing nucleoside triphosphate hydrolases"/>
    <property type="match status" value="1"/>
</dbReference>
<dbReference type="GO" id="GO:0016887">
    <property type="term" value="F:ATP hydrolysis activity"/>
    <property type="evidence" value="ECO:0007669"/>
    <property type="project" value="InterPro"/>
</dbReference>
<dbReference type="InterPro" id="IPR006321">
    <property type="entry name" value="PilT/PilU"/>
</dbReference>
<reference evidence="4" key="1">
    <citation type="journal article" date="2018" name="Sci. Rep.">
        <title>Lignite coal burning seam in the remote Altai Mountains harbors a hydrogen-driven thermophilic microbial community.</title>
        <authorList>
            <person name="Kadnikov V.V."/>
            <person name="Mardanov A.V."/>
            <person name="Ivasenko D.A."/>
            <person name="Antsiferov D.V."/>
            <person name="Beletsky A.V."/>
            <person name="Karnachuk O.V."/>
            <person name="Ravin N.V."/>
        </authorList>
    </citation>
    <scope>NUCLEOTIDE SEQUENCE [LARGE SCALE GENOMIC DNA]</scope>
</reference>
<dbReference type="InterPro" id="IPR003593">
    <property type="entry name" value="AAA+_ATPase"/>
</dbReference>
<dbReference type="InterPro" id="IPR027417">
    <property type="entry name" value="P-loop_NTPase"/>
</dbReference>
<dbReference type="CDD" id="cd01131">
    <property type="entry name" value="PilT"/>
    <property type="match status" value="1"/>
</dbReference>
<accession>A0A2R6Y289</accession>
<dbReference type="Proteomes" id="UP000244338">
    <property type="component" value="Unassembled WGS sequence"/>
</dbReference>
<comment type="similarity">
    <text evidence="1">Belongs to the GSP E family.</text>
</comment>
<name>A0A2R6Y289_9BACL</name>
<evidence type="ECO:0000313" key="3">
    <source>
        <dbReference type="EMBL" id="PTQ56755.1"/>
    </source>
</evidence>
<dbReference type="InterPro" id="IPR001482">
    <property type="entry name" value="T2SS/T4SS_dom"/>
</dbReference>
<dbReference type="InterPro" id="IPR050921">
    <property type="entry name" value="T4SS_GSP_E_ATPase"/>
</dbReference>
<dbReference type="SMART" id="SM00382">
    <property type="entry name" value="AAA"/>
    <property type="match status" value="1"/>
</dbReference>
<evidence type="ECO:0000259" key="2">
    <source>
        <dbReference type="PROSITE" id="PS00662"/>
    </source>
</evidence>
<dbReference type="GO" id="GO:0005524">
    <property type="term" value="F:ATP binding"/>
    <property type="evidence" value="ECO:0007669"/>
    <property type="project" value="InterPro"/>
</dbReference>
<gene>
    <name evidence="3" type="ORF">BSOLF_2723</name>
</gene>
<dbReference type="Gene3D" id="3.40.50.300">
    <property type="entry name" value="P-loop containing nucleotide triphosphate hydrolases"/>
    <property type="match status" value="1"/>
</dbReference>
<organism evidence="3 4">
    <name type="scientific">Candidatus Carbonibacillus altaicus</name>
    <dbReference type="NCBI Taxonomy" id="2163959"/>
    <lineage>
        <taxon>Bacteria</taxon>
        <taxon>Bacillati</taxon>
        <taxon>Bacillota</taxon>
        <taxon>Bacilli</taxon>
        <taxon>Bacillales</taxon>
        <taxon>Candidatus Carbonibacillus</taxon>
    </lineage>
</organism>
<dbReference type="AlphaFoldDB" id="A0A2R6Y289"/>
<dbReference type="PROSITE" id="PS00662">
    <property type="entry name" value="T2SP_E"/>
    <property type="match status" value="1"/>
</dbReference>
<dbReference type="EMBL" id="PEBX01000020">
    <property type="protein sequence ID" value="PTQ56755.1"/>
    <property type="molecule type" value="Genomic_DNA"/>
</dbReference>
<evidence type="ECO:0000256" key="1">
    <source>
        <dbReference type="ARBA" id="ARBA00006611"/>
    </source>
</evidence>
<feature type="domain" description="Bacterial type II secretion system protein E" evidence="2">
    <location>
        <begin position="194"/>
        <end position="208"/>
    </location>
</feature>
<dbReference type="Pfam" id="PF00437">
    <property type="entry name" value="T2SSE"/>
    <property type="match status" value="1"/>
</dbReference>
<dbReference type="Gene3D" id="3.30.450.90">
    <property type="match status" value="1"/>
</dbReference>
<comment type="caution">
    <text evidence="3">The sequence shown here is derived from an EMBL/GenBank/DDBJ whole genome shotgun (WGS) entry which is preliminary data.</text>
</comment>
<sequence>MDVLIHLFEETIRLGASDIHLAVGEPPVFRVDGRLIRMQSMHITQDMMDTFMMNTLSEGDVEELSAWGSIDFAYELPPNAVFRINLYRQGGKLALAARRIPKDVPTLSELALPEVLDQLTYTHDGLVLVTGPTGSGKSTTLAAMIEAINVREARHIITLEDPIEYIYEPKHSVIHQREIRRDVRDFASGLRAALRQDPDVILVGEMRDLETIRTAITAAETGHLVLSTLHTQDATSTIDRIIDVFPAEQQGQVRSQLAGTLRAVIAQRLLPQRQGGRVAVLEILINTPAVANLIRQEKTHQLHNIMQTSRQVGMQTFEQAWQWARETMHVDPRSVVLLPFGKAVDVNTSGKDILF</sequence>
<proteinExistence type="inferred from homology"/>